<keyword evidence="2" id="KW-1185">Reference proteome</keyword>
<gene>
    <name evidence="1" type="ORF">KEC93_02020</name>
</gene>
<dbReference type="Proteomes" id="UP000679373">
    <property type="component" value="Chromosome"/>
</dbReference>
<evidence type="ECO:0000313" key="2">
    <source>
        <dbReference type="Proteomes" id="UP000679373"/>
    </source>
</evidence>
<dbReference type="AlphaFoldDB" id="A0AB74VM08"/>
<name>A0AB74VM08_CLOBE</name>
<dbReference type="GeneID" id="66343261"/>
<dbReference type="RefSeq" id="WP_077868540.1">
    <property type="nucleotide sequence ID" value="NZ_BKAK01000122.1"/>
</dbReference>
<dbReference type="EMBL" id="CP073653">
    <property type="protein sequence ID" value="QUN37915.1"/>
    <property type="molecule type" value="Genomic_DNA"/>
</dbReference>
<sequence>MTELAKQKRNAYMREYRKNNKEKIKEIQEKYWERKALGQEEEFKTELKEDSTTMKELRTEKLTEKLENMIDGETISFYVEDLDSEIVEEIESNN</sequence>
<reference evidence="1" key="1">
    <citation type="submission" date="2021-04" db="EMBL/GenBank/DDBJ databases">
        <title>Complete genome sequence of the type strain Clostridium beijerinckii NRRL B-598.</title>
        <authorList>
            <person name="Sedlar K."/>
            <person name="Branska B."/>
            <person name="Bezdicek M."/>
            <person name="Nykrynova M."/>
            <person name="Lengerova M."/>
            <person name="Skutkova H."/>
            <person name="Patakova P."/>
        </authorList>
    </citation>
    <scope>NUCLEOTIDE SEQUENCE</scope>
    <source>
        <strain evidence="1">DSM 791</strain>
    </source>
</reference>
<protein>
    <submittedName>
        <fullName evidence="1">Uncharacterized protein</fullName>
    </submittedName>
</protein>
<accession>A0AB74VM08</accession>
<evidence type="ECO:0000313" key="1">
    <source>
        <dbReference type="EMBL" id="QUN37915.1"/>
    </source>
</evidence>
<organism evidence="1 2">
    <name type="scientific">Clostridium beijerinckii</name>
    <name type="common">Clostridium MP</name>
    <dbReference type="NCBI Taxonomy" id="1520"/>
    <lineage>
        <taxon>Bacteria</taxon>
        <taxon>Bacillati</taxon>
        <taxon>Bacillota</taxon>
        <taxon>Clostridia</taxon>
        <taxon>Eubacteriales</taxon>
        <taxon>Clostridiaceae</taxon>
        <taxon>Clostridium</taxon>
    </lineage>
</organism>
<proteinExistence type="predicted"/>